<keyword evidence="2" id="KW-1185">Reference proteome</keyword>
<protein>
    <submittedName>
        <fullName evidence="1">Uncharacterized protein</fullName>
    </submittedName>
</protein>
<evidence type="ECO:0000313" key="1">
    <source>
        <dbReference type="EMBL" id="CAH3119976.1"/>
    </source>
</evidence>
<accession>A0ABN8NRW1</accession>
<name>A0ABN8NRW1_9CNID</name>
<organism evidence="1 2">
    <name type="scientific">Porites lobata</name>
    <dbReference type="NCBI Taxonomy" id="104759"/>
    <lineage>
        <taxon>Eukaryota</taxon>
        <taxon>Metazoa</taxon>
        <taxon>Cnidaria</taxon>
        <taxon>Anthozoa</taxon>
        <taxon>Hexacorallia</taxon>
        <taxon>Scleractinia</taxon>
        <taxon>Fungiina</taxon>
        <taxon>Poritidae</taxon>
        <taxon>Porites</taxon>
    </lineage>
</organism>
<sequence length="195" mass="21889">MLSTPFHSGARQCSLTGVNGHRGDPAEMVNMSMTVTLDQLRFQKDENNRLTLLIDFKKEKQDQGNRCYRCPFHVTPLSDGSPYAAANNKPLNDLTSLFKRVVVKAGFDPRRITHHCNRSGFATTFIINQMVDNNGVFPREAISTLCRLAGGHLGPLYQGGNGEALRHKYLHLQGSKNRENFILEGHQNKCQLPPR</sequence>
<reference evidence="1 2" key="1">
    <citation type="submission" date="2022-05" db="EMBL/GenBank/DDBJ databases">
        <authorList>
            <consortium name="Genoscope - CEA"/>
            <person name="William W."/>
        </authorList>
    </citation>
    <scope>NUCLEOTIDE SEQUENCE [LARGE SCALE GENOMIC DNA]</scope>
</reference>
<evidence type="ECO:0000313" key="2">
    <source>
        <dbReference type="Proteomes" id="UP001159405"/>
    </source>
</evidence>
<dbReference type="Proteomes" id="UP001159405">
    <property type="component" value="Unassembled WGS sequence"/>
</dbReference>
<gene>
    <name evidence="1" type="ORF">PLOB_00027693</name>
</gene>
<dbReference type="EMBL" id="CALNXK010000034">
    <property type="protein sequence ID" value="CAH3119976.1"/>
    <property type="molecule type" value="Genomic_DNA"/>
</dbReference>
<comment type="caution">
    <text evidence="1">The sequence shown here is derived from an EMBL/GenBank/DDBJ whole genome shotgun (WGS) entry which is preliminary data.</text>
</comment>
<proteinExistence type="predicted"/>